<evidence type="ECO:0000313" key="6">
    <source>
        <dbReference type="Proteomes" id="UP000019151"/>
    </source>
</evidence>
<dbReference type="GO" id="GO:0005829">
    <property type="term" value="C:cytosol"/>
    <property type="evidence" value="ECO:0007669"/>
    <property type="project" value="TreeGrafter"/>
</dbReference>
<dbReference type="Proteomes" id="UP000019151">
    <property type="component" value="Plasmid 2"/>
</dbReference>
<dbReference type="InParanoid" id="W0RT49"/>
<name>W0RT49_9BACT</name>
<dbReference type="GO" id="GO:0061929">
    <property type="term" value="F:gamma-glutamylaminecyclotransferase activity"/>
    <property type="evidence" value="ECO:0007669"/>
    <property type="project" value="InterPro"/>
</dbReference>
<keyword evidence="5" id="KW-0614">Plasmid</keyword>
<comment type="similarity">
    <text evidence="1 3">Belongs to the gamma-glutamylcyclotransferase family.</text>
</comment>
<accession>W0RT49</accession>
<protein>
    <recommendedName>
        <fullName evidence="3">Gamma-glutamylcyclotransferase family protein</fullName>
    </recommendedName>
</protein>
<keyword evidence="6" id="KW-1185">Reference proteome</keyword>
<dbReference type="PANTHER" id="PTHR12510:SF4">
    <property type="entry name" value="GAMMA-GLUTAMYLAMINECYCLOTRANSFERASE"/>
    <property type="match status" value="1"/>
</dbReference>
<dbReference type="AlphaFoldDB" id="W0RT49"/>
<gene>
    <name evidence="5" type="ORF">J421_6112</name>
</gene>
<sequence length="106" mass="11694">MDGIPFLASTPAVHRVRGEVYAVDAETLAEIDRLEGHPRWYERRPITVVLEEAARAARKAAGPAFADAPATLACETYFNDRPTGALSPNGDYGTELRRLARARSRR</sequence>
<dbReference type="InterPro" id="IPR013024">
    <property type="entry name" value="GGCT-like"/>
</dbReference>
<evidence type="ECO:0000256" key="1">
    <source>
        <dbReference type="ARBA" id="ARBA00008861"/>
    </source>
</evidence>
<evidence type="ECO:0000256" key="2">
    <source>
        <dbReference type="PIRSR" id="PIRSR639126-1"/>
    </source>
</evidence>
<dbReference type="InterPro" id="IPR036568">
    <property type="entry name" value="GGCT-like_sf"/>
</dbReference>
<dbReference type="Gene3D" id="3.10.490.10">
    <property type="entry name" value="Gamma-glutamyl cyclotransferase-like"/>
    <property type="match status" value="1"/>
</dbReference>
<dbReference type="CDD" id="cd06661">
    <property type="entry name" value="GGCT_like"/>
    <property type="match status" value="1"/>
</dbReference>
<organism evidence="5 6">
    <name type="scientific">Gemmatirosa kalamazoonensis</name>
    <dbReference type="NCBI Taxonomy" id="861299"/>
    <lineage>
        <taxon>Bacteria</taxon>
        <taxon>Pseudomonadati</taxon>
        <taxon>Gemmatimonadota</taxon>
        <taxon>Gemmatimonadia</taxon>
        <taxon>Gemmatimonadales</taxon>
        <taxon>Gemmatimonadaceae</taxon>
        <taxon>Gemmatirosa</taxon>
    </lineage>
</organism>
<dbReference type="InterPro" id="IPR039126">
    <property type="entry name" value="GGACT"/>
</dbReference>
<dbReference type="EMBL" id="CP007130">
    <property type="protein sequence ID" value="AHG93647.1"/>
    <property type="molecule type" value="Genomic_DNA"/>
</dbReference>
<proteinExistence type="inferred from homology"/>
<dbReference type="KEGG" id="gba:J421_6112"/>
<geneLocation type="plasmid" evidence="5 6">
    <name>2</name>
</geneLocation>
<feature type="domain" description="Gamma-glutamylcyclotransferase AIG2-like" evidence="4">
    <location>
        <begin position="3"/>
        <end position="53"/>
    </location>
</feature>
<evidence type="ECO:0000256" key="3">
    <source>
        <dbReference type="RuleBase" id="RU367036"/>
    </source>
</evidence>
<dbReference type="HOGENOM" id="CLU_2219337_0_0_0"/>
<evidence type="ECO:0000259" key="4">
    <source>
        <dbReference type="Pfam" id="PF06094"/>
    </source>
</evidence>
<feature type="active site" description="Proton acceptor" evidence="2">
    <location>
        <position position="35"/>
    </location>
</feature>
<dbReference type="InterPro" id="IPR009288">
    <property type="entry name" value="AIG2-like_dom"/>
</dbReference>
<evidence type="ECO:0000313" key="5">
    <source>
        <dbReference type="EMBL" id="AHG93647.1"/>
    </source>
</evidence>
<dbReference type="PANTHER" id="PTHR12510">
    <property type="entry name" value="TROPONIN C-AKIN-1 PROTEIN"/>
    <property type="match status" value="1"/>
</dbReference>
<dbReference type="Pfam" id="PF06094">
    <property type="entry name" value="GGACT"/>
    <property type="match status" value="1"/>
</dbReference>
<dbReference type="SUPFAM" id="SSF110857">
    <property type="entry name" value="Gamma-glutamyl cyclotransferase-like"/>
    <property type="match status" value="1"/>
</dbReference>
<dbReference type="RefSeq" id="WP_236646382.1">
    <property type="nucleotide sequence ID" value="NZ_CP007130.1"/>
</dbReference>
<reference evidence="5 6" key="1">
    <citation type="journal article" date="2014" name="Genome Announc.">
        <title>Genome Sequence and Methylome of Soil Bacterium Gemmatirosa kalamazoonensis KBS708T, a Member of the Rarely Cultivated Gemmatimonadetes Phylum.</title>
        <authorList>
            <person name="Debruyn J.M."/>
            <person name="Radosevich M."/>
            <person name="Wommack K.E."/>
            <person name="Polson S.W."/>
            <person name="Hauser L.J."/>
            <person name="Fawaz M.N."/>
            <person name="Korlach J."/>
            <person name="Tsai Y.C."/>
        </authorList>
    </citation>
    <scope>NUCLEOTIDE SEQUENCE [LARGE SCALE GENOMIC DNA]</scope>
    <source>
        <strain evidence="5 6">KBS708</strain>
        <plasmid evidence="6">Plasmid 2</plasmid>
    </source>
</reference>